<dbReference type="EMBL" id="CP000510">
    <property type="protein sequence ID" value="ABM02138.1"/>
    <property type="molecule type" value="Genomic_DNA"/>
</dbReference>
<dbReference type="KEGG" id="pin:Ping_0272"/>
<dbReference type="AlphaFoldDB" id="A1SRM3"/>
<keyword evidence="2" id="KW-0288">FMN</keyword>
<dbReference type="eggNOG" id="COG3182">
    <property type="taxonomic scope" value="Bacteria"/>
</dbReference>
<dbReference type="InterPro" id="IPR001709">
    <property type="entry name" value="Flavoprot_Pyr_Nucl_cyt_Rdtase"/>
</dbReference>
<keyword evidence="3" id="KW-1133">Transmembrane helix</keyword>
<dbReference type="PANTHER" id="PTHR19384">
    <property type="entry name" value="NITRIC OXIDE SYNTHASE-RELATED"/>
    <property type="match status" value="1"/>
</dbReference>
<sequence length="740" mass="81723">MLRKLHSYLGLAASILVVLLAISGAVLAINPALDRAQAKVSGTDQISVADVAANIARFYPNVEQLQRKASGGLIVYYSNANKAGADLVDPFTGEKIAAYSLSPFKRWVQNFHRSFLLDTPGRAAGGIGALLMVVLSISGLFMLRTRQGGWRKIFRSMPGSIKQDLHGHFSRFAVLGLVLSAITGGYMSANRFELIPVYQQVDPAFPETVNGGKPAAVDALPALQDIAFSDLRELVYPYAGDIRDVYSLRTDQGVGFIDQATGELLSYQMYGTPQKIYEFIYMLHTGEGLWWLALLVGLASFSVPLLAVTGLQIFMKRRRSIIRIKNNATANSADIVILVGSESNSTWGFAKTLHDALSLSGYRVHSNSMNNIASTYPKAKQMFILTSTYGDGDAPASAKLFMNKIKRFANNPNFQFCVLGFGDRTFDSYGQFALDVNNVLLNKGWNPLTNIDIIDKQSTQAFNRWGTVVGSLMGLDLDLIYCPVHLNTQLLQLVDRVDYGAEVNAPTAILRFIPAEKKTATFFNKIRRKPRLPQFSAGDLVGILPTESDGARFYSLASASKNRQLEICVHQHPQGICSNYLHKLQLGECIKGFIRENPTFRPRLEQSSIILIGAGTGIAPLIGFIRNNHTCHPMRLYWGGRDPNSDFLYRAELEQYLQDKRLTELVTAFSRTEESCYVQDKVLADAPKIQALISEGAQILVCGGRPMSKCVAAAITRVISPLQITLQDLKEQGRYLEDVY</sequence>
<dbReference type="Gene3D" id="3.40.50.80">
    <property type="entry name" value="Nucleotide-binding domain of ferredoxin-NADP reductase (FNR) module"/>
    <property type="match status" value="1"/>
</dbReference>
<dbReference type="InterPro" id="IPR001433">
    <property type="entry name" value="OxRdtase_FAD/NAD-bd"/>
</dbReference>
<evidence type="ECO:0000313" key="7">
    <source>
        <dbReference type="Proteomes" id="UP000000639"/>
    </source>
</evidence>
<dbReference type="GO" id="GO:0050660">
    <property type="term" value="F:flavin adenine dinucleotide binding"/>
    <property type="evidence" value="ECO:0007669"/>
    <property type="project" value="TreeGrafter"/>
</dbReference>
<evidence type="ECO:0000256" key="2">
    <source>
        <dbReference type="ARBA" id="ARBA00022643"/>
    </source>
</evidence>
<dbReference type="PROSITE" id="PS51384">
    <property type="entry name" value="FAD_FR"/>
    <property type="match status" value="1"/>
</dbReference>
<evidence type="ECO:0000256" key="1">
    <source>
        <dbReference type="ARBA" id="ARBA00022630"/>
    </source>
</evidence>
<dbReference type="RefSeq" id="WP_011768697.1">
    <property type="nucleotide sequence ID" value="NC_008709.1"/>
</dbReference>
<dbReference type="HOGENOM" id="CLU_001570_17_4_6"/>
<dbReference type="Pfam" id="PF03929">
    <property type="entry name" value="PepSY_TM"/>
    <property type="match status" value="1"/>
</dbReference>
<dbReference type="OrthoDB" id="9816402at2"/>
<dbReference type="SUPFAM" id="SSF52343">
    <property type="entry name" value="Ferredoxin reductase-like, C-terminal NADP-linked domain"/>
    <property type="match status" value="1"/>
</dbReference>
<feature type="transmembrane region" description="Helical" evidence="3">
    <location>
        <begin position="289"/>
        <end position="315"/>
    </location>
</feature>
<dbReference type="InterPro" id="IPR017927">
    <property type="entry name" value="FAD-bd_FR_type"/>
</dbReference>
<dbReference type="CDD" id="cd06201">
    <property type="entry name" value="SiR_like2"/>
    <property type="match status" value="1"/>
</dbReference>
<proteinExistence type="predicted"/>
<dbReference type="InterPro" id="IPR029039">
    <property type="entry name" value="Flavoprotein-like_sf"/>
</dbReference>
<dbReference type="InterPro" id="IPR017938">
    <property type="entry name" value="Riboflavin_synthase-like_b-brl"/>
</dbReference>
<reference evidence="6 7" key="1">
    <citation type="submission" date="2007-01" db="EMBL/GenBank/DDBJ databases">
        <title>Complete sequence of Psychromonas ingrahamii 37.</title>
        <authorList>
            <consortium name="US DOE Joint Genome Institute"/>
            <person name="Copeland A."/>
            <person name="Lucas S."/>
            <person name="Lapidus A."/>
            <person name="Barry K."/>
            <person name="Detter J.C."/>
            <person name="Glavina del Rio T."/>
            <person name="Hammon N."/>
            <person name="Israni S."/>
            <person name="Dalin E."/>
            <person name="Tice H."/>
            <person name="Pitluck S."/>
            <person name="Thompson L.S."/>
            <person name="Brettin T."/>
            <person name="Bruce D."/>
            <person name="Han C."/>
            <person name="Tapia R."/>
            <person name="Schmutz J."/>
            <person name="Larimer F."/>
            <person name="Land M."/>
            <person name="Hauser L."/>
            <person name="Kyrpides N."/>
            <person name="Ivanova N."/>
            <person name="Staley J."/>
            <person name="Richardson P."/>
        </authorList>
    </citation>
    <scope>NUCLEOTIDE SEQUENCE [LARGE SCALE GENOMIC DNA]</scope>
    <source>
        <strain evidence="6 7">37</strain>
    </source>
</reference>
<dbReference type="eggNOG" id="COG0369">
    <property type="taxonomic scope" value="Bacteria"/>
</dbReference>
<dbReference type="Gene3D" id="3.40.50.360">
    <property type="match status" value="1"/>
</dbReference>
<evidence type="ECO:0000256" key="3">
    <source>
        <dbReference type="SAM" id="Phobius"/>
    </source>
</evidence>
<accession>A1SRM3</accession>
<protein>
    <submittedName>
        <fullName evidence="6">Oxidoreductase FAD/NAD(P)-binding domain protein</fullName>
    </submittedName>
</protein>
<feature type="domain" description="FAD-binding FR-type" evidence="5">
    <location>
        <begin position="486"/>
        <end position="605"/>
    </location>
</feature>
<dbReference type="GO" id="GO:0005829">
    <property type="term" value="C:cytosol"/>
    <property type="evidence" value="ECO:0007669"/>
    <property type="project" value="TreeGrafter"/>
</dbReference>
<evidence type="ECO:0000259" key="4">
    <source>
        <dbReference type="PROSITE" id="PS50902"/>
    </source>
</evidence>
<gene>
    <name evidence="6" type="ordered locus">Ping_0272</name>
</gene>
<dbReference type="GO" id="GO:0010181">
    <property type="term" value="F:FMN binding"/>
    <property type="evidence" value="ECO:0007669"/>
    <property type="project" value="InterPro"/>
</dbReference>
<dbReference type="SUPFAM" id="SSF63380">
    <property type="entry name" value="Riboflavin synthase domain-like"/>
    <property type="match status" value="1"/>
</dbReference>
<dbReference type="PROSITE" id="PS50902">
    <property type="entry name" value="FLAVODOXIN_LIKE"/>
    <property type="match status" value="1"/>
</dbReference>
<dbReference type="Pfam" id="PF00175">
    <property type="entry name" value="NAD_binding_1"/>
    <property type="match status" value="1"/>
</dbReference>
<keyword evidence="7" id="KW-1185">Reference proteome</keyword>
<name>A1SRM3_PSYIN</name>
<evidence type="ECO:0000259" key="5">
    <source>
        <dbReference type="PROSITE" id="PS51384"/>
    </source>
</evidence>
<keyword evidence="1" id="KW-0285">Flavoprotein</keyword>
<dbReference type="Pfam" id="PF00258">
    <property type="entry name" value="Flavodoxin_1"/>
    <property type="match status" value="1"/>
</dbReference>
<organism evidence="6 7">
    <name type="scientific">Psychromonas ingrahamii (strain DSM 17664 / CCUG 51855 / 37)</name>
    <dbReference type="NCBI Taxonomy" id="357804"/>
    <lineage>
        <taxon>Bacteria</taxon>
        <taxon>Pseudomonadati</taxon>
        <taxon>Pseudomonadota</taxon>
        <taxon>Gammaproteobacteria</taxon>
        <taxon>Alteromonadales</taxon>
        <taxon>Psychromonadaceae</taxon>
        <taxon>Psychromonas</taxon>
    </lineage>
</organism>
<dbReference type="InterPro" id="IPR005625">
    <property type="entry name" value="PepSY-ass_TM"/>
</dbReference>
<dbReference type="PRINTS" id="PR00371">
    <property type="entry name" value="FPNCR"/>
</dbReference>
<dbReference type="Gene3D" id="2.40.30.10">
    <property type="entry name" value="Translation factors"/>
    <property type="match status" value="1"/>
</dbReference>
<dbReference type="Proteomes" id="UP000000639">
    <property type="component" value="Chromosome"/>
</dbReference>
<feature type="domain" description="Flavodoxin-like" evidence="4">
    <location>
        <begin position="335"/>
        <end position="470"/>
    </location>
</feature>
<dbReference type="InterPro" id="IPR039261">
    <property type="entry name" value="FNR_nucleotide-bd"/>
</dbReference>
<feature type="transmembrane region" description="Helical" evidence="3">
    <location>
        <begin position="123"/>
        <end position="143"/>
    </location>
</feature>
<evidence type="ECO:0000313" key="6">
    <source>
        <dbReference type="EMBL" id="ABM02138.1"/>
    </source>
</evidence>
<keyword evidence="3" id="KW-0812">Transmembrane</keyword>
<dbReference type="SUPFAM" id="SSF52218">
    <property type="entry name" value="Flavoproteins"/>
    <property type="match status" value="1"/>
</dbReference>
<keyword evidence="3" id="KW-0472">Membrane</keyword>
<dbReference type="STRING" id="357804.Ping_0272"/>
<dbReference type="InterPro" id="IPR008254">
    <property type="entry name" value="Flavodoxin/NO_synth"/>
</dbReference>
<dbReference type="GO" id="GO:0004783">
    <property type="term" value="F:sulfite reductase (NADPH) activity"/>
    <property type="evidence" value="ECO:0007669"/>
    <property type="project" value="TreeGrafter"/>
</dbReference>